<name>A0AAE1ACX3_9GAST</name>
<evidence type="ECO:0000313" key="1">
    <source>
        <dbReference type="EMBL" id="KAK3784362.1"/>
    </source>
</evidence>
<protein>
    <submittedName>
        <fullName evidence="1">Uncharacterized protein</fullName>
    </submittedName>
</protein>
<keyword evidence="2" id="KW-1185">Reference proteome</keyword>
<dbReference type="AlphaFoldDB" id="A0AAE1ACX3"/>
<dbReference type="Proteomes" id="UP001283361">
    <property type="component" value="Unassembled WGS sequence"/>
</dbReference>
<comment type="caution">
    <text evidence="1">The sequence shown here is derived from an EMBL/GenBank/DDBJ whole genome shotgun (WGS) entry which is preliminary data.</text>
</comment>
<gene>
    <name evidence="1" type="ORF">RRG08_010429</name>
</gene>
<sequence length="91" mass="10672">MDAATFSESHVTPTRTRLNKTWKNLVTGRGRKSVVATAWIPRLSPRVTTWSLVEEGNQWWPQHGYPNFLRESREVNKKGFLRRQARYVTET</sequence>
<accession>A0AAE1ACX3</accession>
<proteinExistence type="predicted"/>
<dbReference type="EMBL" id="JAWDGP010002271">
    <property type="protein sequence ID" value="KAK3784362.1"/>
    <property type="molecule type" value="Genomic_DNA"/>
</dbReference>
<evidence type="ECO:0000313" key="2">
    <source>
        <dbReference type="Proteomes" id="UP001283361"/>
    </source>
</evidence>
<reference evidence="1" key="1">
    <citation type="journal article" date="2023" name="G3 (Bethesda)">
        <title>A reference genome for the long-term kleptoplast-retaining sea slug Elysia crispata morphotype clarki.</title>
        <authorList>
            <person name="Eastman K.E."/>
            <person name="Pendleton A.L."/>
            <person name="Shaikh M.A."/>
            <person name="Suttiyut T."/>
            <person name="Ogas R."/>
            <person name="Tomko P."/>
            <person name="Gavelis G."/>
            <person name="Widhalm J.R."/>
            <person name="Wisecaver J.H."/>
        </authorList>
    </citation>
    <scope>NUCLEOTIDE SEQUENCE</scope>
    <source>
        <strain evidence="1">ECLA1</strain>
    </source>
</reference>
<organism evidence="1 2">
    <name type="scientific">Elysia crispata</name>
    <name type="common">lettuce slug</name>
    <dbReference type="NCBI Taxonomy" id="231223"/>
    <lineage>
        <taxon>Eukaryota</taxon>
        <taxon>Metazoa</taxon>
        <taxon>Spiralia</taxon>
        <taxon>Lophotrochozoa</taxon>
        <taxon>Mollusca</taxon>
        <taxon>Gastropoda</taxon>
        <taxon>Heterobranchia</taxon>
        <taxon>Euthyneura</taxon>
        <taxon>Panpulmonata</taxon>
        <taxon>Sacoglossa</taxon>
        <taxon>Placobranchoidea</taxon>
        <taxon>Plakobranchidae</taxon>
        <taxon>Elysia</taxon>
    </lineage>
</organism>